<evidence type="ECO:0000256" key="1">
    <source>
        <dbReference type="SAM" id="MobiDB-lite"/>
    </source>
</evidence>
<organism evidence="2 3">
    <name type="scientific">Ensete ventricosum</name>
    <name type="common">Abyssinian banana</name>
    <name type="synonym">Musa ensete</name>
    <dbReference type="NCBI Taxonomy" id="4639"/>
    <lineage>
        <taxon>Eukaryota</taxon>
        <taxon>Viridiplantae</taxon>
        <taxon>Streptophyta</taxon>
        <taxon>Embryophyta</taxon>
        <taxon>Tracheophyta</taxon>
        <taxon>Spermatophyta</taxon>
        <taxon>Magnoliopsida</taxon>
        <taxon>Liliopsida</taxon>
        <taxon>Zingiberales</taxon>
        <taxon>Musaceae</taxon>
        <taxon>Ensete</taxon>
    </lineage>
</organism>
<name>A0A427A525_ENSVE</name>
<dbReference type="Proteomes" id="UP000287651">
    <property type="component" value="Unassembled WGS sequence"/>
</dbReference>
<gene>
    <name evidence="2" type="ORF">B296_00035623</name>
</gene>
<protein>
    <submittedName>
        <fullName evidence="2">Uncharacterized protein</fullName>
    </submittedName>
</protein>
<accession>A0A427A525</accession>
<evidence type="ECO:0000313" key="3">
    <source>
        <dbReference type="Proteomes" id="UP000287651"/>
    </source>
</evidence>
<proteinExistence type="predicted"/>
<feature type="region of interest" description="Disordered" evidence="1">
    <location>
        <begin position="38"/>
        <end position="77"/>
    </location>
</feature>
<dbReference type="AlphaFoldDB" id="A0A427A525"/>
<sequence length="77" mass="8249">MFCRYHITSPRRGEHSEEGWPTTAIPHVGVASHGQTPCWGVRPRLGPLQGQSTTAKAPCEGQSPTKGGWAARGQGQL</sequence>
<comment type="caution">
    <text evidence="2">The sequence shown here is derived from an EMBL/GenBank/DDBJ whole genome shotgun (WGS) entry which is preliminary data.</text>
</comment>
<dbReference type="EMBL" id="AMZH03003738">
    <property type="protein sequence ID" value="RRT71345.1"/>
    <property type="molecule type" value="Genomic_DNA"/>
</dbReference>
<evidence type="ECO:0000313" key="2">
    <source>
        <dbReference type="EMBL" id="RRT71345.1"/>
    </source>
</evidence>
<reference evidence="2 3" key="1">
    <citation type="journal article" date="2014" name="Agronomy (Basel)">
        <title>A Draft Genome Sequence for Ensete ventricosum, the Drought-Tolerant Tree Against Hunger.</title>
        <authorList>
            <person name="Harrison J."/>
            <person name="Moore K.A."/>
            <person name="Paszkiewicz K."/>
            <person name="Jones T."/>
            <person name="Grant M."/>
            <person name="Ambacheew D."/>
            <person name="Muzemil S."/>
            <person name="Studholme D.J."/>
        </authorList>
    </citation>
    <scope>NUCLEOTIDE SEQUENCE [LARGE SCALE GENOMIC DNA]</scope>
</reference>